<protein>
    <submittedName>
        <fullName evidence="2">Uncharacterized protein</fullName>
    </submittedName>
</protein>
<reference evidence="3" key="1">
    <citation type="journal article" date="2008" name="Insect Biochem. Mol. Biol.">
        <title>The genome of a lepidopteran model insect, the silkworm Bombyx mori.</title>
        <authorList>
            <consortium name="International Silkworm Genome Consortium"/>
        </authorList>
    </citation>
    <scope>NUCLEOTIDE SEQUENCE [LARGE SCALE GENOMIC DNA]</scope>
    <source>
        <strain evidence="3">p50T</strain>
    </source>
</reference>
<organism evidence="2 3">
    <name type="scientific">Bombyx mori</name>
    <name type="common">Silk moth</name>
    <dbReference type="NCBI Taxonomy" id="7091"/>
    <lineage>
        <taxon>Eukaryota</taxon>
        <taxon>Metazoa</taxon>
        <taxon>Ecdysozoa</taxon>
        <taxon>Arthropoda</taxon>
        <taxon>Hexapoda</taxon>
        <taxon>Insecta</taxon>
        <taxon>Pterygota</taxon>
        <taxon>Neoptera</taxon>
        <taxon>Endopterygota</taxon>
        <taxon>Lepidoptera</taxon>
        <taxon>Glossata</taxon>
        <taxon>Ditrysia</taxon>
        <taxon>Bombycoidea</taxon>
        <taxon>Bombycidae</taxon>
        <taxon>Bombycinae</taxon>
        <taxon>Bombyx</taxon>
    </lineage>
</organism>
<dbReference type="RefSeq" id="XP_004924600.1">
    <property type="nucleotide sequence ID" value="XM_004924543.5"/>
</dbReference>
<dbReference type="GeneID" id="101746938"/>
<feature type="chain" id="PRO_5035859866" evidence="1">
    <location>
        <begin position="19"/>
        <end position="533"/>
    </location>
</feature>
<dbReference type="Gene3D" id="3.80.10.10">
    <property type="entry name" value="Ribonuclease Inhibitor"/>
    <property type="match status" value="1"/>
</dbReference>
<keyword evidence="1" id="KW-0732">Signal</keyword>
<proteinExistence type="predicted"/>
<keyword evidence="3" id="KW-1185">Reference proteome</keyword>
<evidence type="ECO:0000256" key="1">
    <source>
        <dbReference type="SAM" id="SignalP"/>
    </source>
</evidence>
<dbReference type="EnsemblMetazoa" id="XM_004924543.4">
    <property type="protein sequence ID" value="XP_004924600.1"/>
    <property type="gene ID" value="LOC101746938"/>
</dbReference>
<evidence type="ECO:0000313" key="2">
    <source>
        <dbReference type="EnsemblMetazoa" id="XP_004924600.1"/>
    </source>
</evidence>
<sequence length="533" mass="59616">MTNLNILLMYALLISSEGVRINFTSCQNAGWSCFATKDIVYSCANVKSNDFIIHLKDFYTDDIKSLTVQNCKDVKVVLDCPILQKASSLQKFKVKDCDKLQFISLSNNSPVQTPPEVTIENVKEVVSLPRKFFRSPTTANEVKCSGTASLKSISVVDSYIKSINTRAIYNVTGVSSVEFVNVTIGEIQNQGIEAILGNEDTLFSFANNKIESLRYKGVAVQCTSAFFTENTFRDVLSNSLNVTADNLSVVGNKFKQVNGLILKASSIEISKNEFGTLKSNAFTNVKCLRRNTGRRGFTFALNTVENVEPHSLVFDYASCKTAGASVTYENNKIDCRCRDIDFLDAPTELNSLILDLSFNNTCLSAPCLLPVEIVKLLLERGMCDINLDPQIMCLLYGDRHLANNELTTDEDVTEPTSTFYIIRQADPLDGGASSLTAINKDELLRDSHFNITNRTSIRVVFDSSRDFVETLRGTDSSRKKTTDKVNEEYTNRCVGPQCRNNAVQDKQKALDFYKFIYSQLRQPRANDKKKKKR</sequence>
<name>A0A8R2ALA4_BOMMO</name>
<dbReference type="OrthoDB" id="5970161at2759"/>
<dbReference type="AlphaFoldDB" id="A0A8R2ALA4"/>
<reference evidence="2" key="2">
    <citation type="submission" date="2022-06" db="UniProtKB">
        <authorList>
            <consortium name="EnsemblMetazoa"/>
        </authorList>
    </citation>
    <scope>IDENTIFICATION</scope>
    <source>
        <strain evidence="2">p50T (Dazao)</strain>
    </source>
</reference>
<evidence type="ECO:0000313" key="3">
    <source>
        <dbReference type="Proteomes" id="UP000005204"/>
    </source>
</evidence>
<dbReference type="InterPro" id="IPR032675">
    <property type="entry name" value="LRR_dom_sf"/>
</dbReference>
<accession>A0A8R2ALA4</accession>
<dbReference type="KEGG" id="bmor:101746938"/>
<feature type="signal peptide" evidence="1">
    <location>
        <begin position="1"/>
        <end position="18"/>
    </location>
</feature>
<dbReference type="Proteomes" id="UP000005204">
    <property type="component" value="Unassembled WGS sequence"/>
</dbReference>